<evidence type="ECO:0000259" key="2">
    <source>
        <dbReference type="Pfam" id="PF13476"/>
    </source>
</evidence>
<keyword evidence="1" id="KW-0175">Coiled coil</keyword>
<dbReference type="Pfam" id="PF13476">
    <property type="entry name" value="AAA_23"/>
    <property type="match status" value="1"/>
</dbReference>
<dbReference type="InterPro" id="IPR054787">
    <property type="entry name" value="TrlF_ATPase"/>
</dbReference>
<dbReference type="SUPFAM" id="SSF52540">
    <property type="entry name" value="P-loop containing nucleoside triphosphate hydrolases"/>
    <property type="match status" value="1"/>
</dbReference>
<dbReference type="Gene3D" id="3.40.50.300">
    <property type="entry name" value="P-loop containing nucleotide triphosphate hydrolases"/>
    <property type="match status" value="2"/>
</dbReference>
<accession>A0A265E5H5</accession>
<dbReference type="InterPro" id="IPR027417">
    <property type="entry name" value="P-loop_NTPase"/>
</dbReference>
<reference evidence="3 4" key="1">
    <citation type="submission" date="2017-07" db="EMBL/GenBank/DDBJ databases">
        <title>Shotgun whole genome sequences of three halophilic bacterial isolates.</title>
        <authorList>
            <person name="Pozzo T."/>
            <person name="Higdon S.M."/>
            <person name="Quillaguaman J."/>
        </authorList>
    </citation>
    <scope>NUCLEOTIDE SEQUENCE [LARGE SCALE GENOMIC DNA]</scope>
    <source>
        <strain evidence="3 4">BU-1</strain>
    </source>
</reference>
<dbReference type="InterPro" id="IPR016195">
    <property type="entry name" value="Pol/histidinol_Pase-like"/>
</dbReference>
<dbReference type="Proteomes" id="UP000216682">
    <property type="component" value="Unassembled WGS sequence"/>
</dbReference>
<feature type="domain" description="Rad50/SbcC-type AAA" evidence="2">
    <location>
        <begin position="264"/>
        <end position="449"/>
    </location>
</feature>
<feature type="coiled-coil region" evidence="1">
    <location>
        <begin position="593"/>
        <end position="635"/>
    </location>
</feature>
<evidence type="ECO:0000313" key="4">
    <source>
        <dbReference type="Proteomes" id="UP000216682"/>
    </source>
</evidence>
<evidence type="ECO:0000256" key="1">
    <source>
        <dbReference type="SAM" id="Coils"/>
    </source>
</evidence>
<dbReference type="InterPro" id="IPR038729">
    <property type="entry name" value="Rad50/SbcC_AAA"/>
</dbReference>
<comment type="caution">
    <text evidence="3">The sequence shown here is derived from an EMBL/GenBank/DDBJ whole genome shotgun (WGS) entry which is preliminary data.</text>
</comment>
<dbReference type="EMBL" id="NPEZ01000004">
    <property type="protein sequence ID" value="OZT76849.1"/>
    <property type="molecule type" value="Genomic_DNA"/>
</dbReference>
<gene>
    <name evidence="3" type="ORF">CFN03_10375</name>
</gene>
<evidence type="ECO:0000313" key="3">
    <source>
        <dbReference type="EMBL" id="OZT76849.1"/>
    </source>
</evidence>
<organism evidence="3 4">
    <name type="scientific">Salinicoccus roseus</name>
    <dbReference type="NCBI Taxonomy" id="45670"/>
    <lineage>
        <taxon>Bacteria</taxon>
        <taxon>Bacillati</taxon>
        <taxon>Bacillota</taxon>
        <taxon>Bacilli</taxon>
        <taxon>Bacillales</taxon>
        <taxon>Staphylococcaceae</taxon>
        <taxon>Salinicoccus</taxon>
    </lineage>
</organism>
<name>A0A265E5H5_9STAP</name>
<feature type="coiled-coil region" evidence="1">
    <location>
        <begin position="515"/>
        <end position="546"/>
    </location>
</feature>
<dbReference type="Gene3D" id="3.20.20.140">
    <property type="entry name" value="Metal-dependent hydrolases"/>
    <property type="match status" value="1"/>
</dbReference>
<dbReference type="NCBIfam" id="NF045780">
    <property type="entry name" value="TrlF_fam_ATP"/>
    <property type="match status" value="1"/>
</dbReference>
<protein>
    <recommendedName>
        <fullName evidence="2">Rad50/SbcC-type AAA domain-containing protein</fullName>
    </recommendedName>
</protein>
<proteinExistence type="predicted"/>
<dbReference type="SUPFAM" id="SSF89550">
    <property type="entry name" value="PHP domain-like"/>
    <property type="match status" value="1"/>
</dbReference>
<sequence>MLKNFAEFYKCALQVNPYSYVVYRGKDHEMDEDKYNKEILRHCVAQDIKVVGLADHGNIQTSEKLRNFLTDNGVTVFPGFEIATAEKIHIVCLFPENTTPEQLNRYLGRLGLTDVENGVLPSNISCLDIAKIIEEELNGFWYAAHITSDNGILKMGQMNLIWKDEKLRAAQIPHSITEVDPRFSNIIKNKEPMYKKDTPFAFINAKDICKPEDLQEKNSYCLVKMSEVNFICFKQAFKDPAARVKLSYELNERYQSSIDKVEVFGGYLDELSINFSKNLNTTIGGRGTGKSTLIELIRYALDLEPKSDDSRKYFKELIKQNLGFENGRIELEVTSYQRYGQKYRVIKRYEEPLVIENTDGTVSNLSVNDILPHIEIYGQNEIIEIVSNEEAKLNVLNRFLPNQEQRVGEREKIIDNLKRNAIRLIDVKGKIEEVSEKIGELPKLEEKINFFKDAGVADKLEEIEYFSTEDEFIKKTIKTITEHSIEFSEAKPPFDDNFIKETLNEQTFISMKEIVDEFNLELNKIKDQYERLEKDTAQKIEDVQTNWKELKRKSDKDVEEKIKSLDGFSGKSGAEIAFEYKQTISEIAKIKPVKNDTKRLEDSLNEIKDERRNLLERLKKNHDNSFDELRKAIKKINKGKLKGKVHIDIYSGKNREDLISSLSNVEGLGEKSLSWINDIEEFSLSSFVEYLEQGSQKLIEEYKITKSKAEILSALPLEKRLELELVQLLDVIDVKLNTGSKDRENYKSLSKLSKGQQCTAILNILMLDNKDPLIIDQPEDNLDNSYIANNLVDGLREYKINRQFIFATHNANIPVFGDAELIGVMQEVDSQGSIKENCIGSVDNSHVKSAVINTLEGGGTAFQMRRAKYNL</sequence>
<dbReference type="AlphaFoldDB" id="A0A265E5H5"/>